<dbReference type="InterPro" id="IPR007016">
    <property type="entry name" value="O-antigen_ligase-rel_domated"/>
</dbReference>
<evidence type="ECO:0000256" key="5">
    <source>
        <dbReference type="SAM" id="Phobius"/>
    </source>
</evidence>
<dbReference type="AlphaFoldDB" id="A0A1X1WMF1"/>
<evidence type="ECO:0000256" key="3">
    <source>
        <dbReference type="ARBA" id="ARBA00022989"/>
    </source>
</evidence>
<evidence type="ECO:0000313" key="8">
    <source>
        <dbReference type="Proteomes" id="UP000193622"/>
    </source>
</evidence>
<dbReference type="GO" id="GO:0016020">
    <property type="term" value="C:membrane"/>
    <property type="evidence" value="ECO:0007669"/>
    <property type="project" value="UniProtKB-SubCell"/>
</dbReference>
<feature type="domain" description="O-antigen ligase-related" evidence="6">
    <location>
        <begin position="214"/>
        <end position="353"/>
    </location>
</feature>
<evidence type="ECO:0000259" key="6">
    <source>
        <dbReference type="Pfam" id="PF04932"/>
    </source>
</evidence>
<organism evidence="7 8">
    <name type="scientific">Mycolicibacterium iranicum</name>
    <name type="common">Mycobacterium iranicum</name>
    <dbReference type="NCBI Taxonomy" id="912594"/>
    <lineage>
        <taxon>Bacteria</taxon>
        <taxon>Bacillati</taxon>
        <taxon>Actinomycetota</taxon>
        <taxon>Actinomycetes</taxon>
        <taxon>Mycobacteriales</taxon>
        <taxon>Mycobacteriaceae</taxon>
        <taxon>Mycolicibacterium</taxon>
    </lineage>
</organism>
<reference evidence="7 8" key="1">
    <citation type="submission" date="2016-01" db="EMBL/GenBank/DDBJ databases">
        <title>The new phylogeny of the genus Mycobacterium.</title>
        <authorList>
            <person name="Tarcisio F."/>
            <person name="Conor M."/>
            <person name="Antonella G."/>
            <person name="Elisabetta G."/>
            <person name="Giulia F.S."/>
            <person name="Sara T."/>
            <person name="Anna F."/>
            <person name="Clotilde B."/>
            <person name="Roberto B."/>
            <person name="Veronica D.S."/>
            <person name="Fabio R."/>
            <person name="Monica P."/>
            <person name="Olivier J."/>
            <person name="Enrico T."/>
            <person name="Nicola S."/>
        </authorList>
    </citation>
    <scope>NUCLEOTIDE SEQUENCE [LARGE SCALE GENOMIC DNA]</scope>
    <source>
        <strain evidence="7 8">DSM 45541</strain>
    </source>
</reference>
<feature type="transmembrane region" description="Helical" evidence="5">
    <location>
        <begin position="257"/>
        <end position="279"/>
    </location>
</feature>
<feature type="transmembrane region" description="Helical" evidence="5">
    <location>
        <begin position="372"/>
        <end position="393"/>
    </location>
</feature>
<name>A0A1X1WMF1_MYCIR</name>
<feature type="transmembrane region" description="Helical" evidence="5">
    <location>
        <begin position="172"/>
        <end position="202"/>
    </location>
</feature>
<dbReference type="Pfam" id="PF04932">
    <property type="entry name" value="Wzy_C"/>
    <property type="match status" value="1"/>
</dbReference>
<evidence type="ECO:0000256" key="1">
    <source>
        <dbReference type="ARBA" id="ARBA00004141"/>
    </source>
</evidence>
<protein>
    <recommendedName>
        <fullName evidence="6">O-antigen ligase-related domain-containing protein</fullName>
    </recommendedName>
</protein>
<feature type="transmembrane region" description="Helical" evidence="5">
    <location>
        <begin position="399"/>
        <end position="415"/>
    </location>
</feature>
<evidence type="ECO:0000256" key="2">
    <source>
        <dbReference type="ARBA" id="ARBA00022692"/>
    </source>
</evidence>
<keyword evidence="4 5" id="KW-0472">Membrane</keyword>
<feature type="transmembrane region" description="Helical" evidence="5">
    <location>
        <begin position="84"/>
        <end position="103"/>
    </location>
</feature>
<feature type="transmembrane region" description="Helical" evidence="5">
    <location>
        <begin position="214"/>
        <end position="245"/>
    </location>
</feature>
<comment type="caution">
    <text evidence="7">The sequence shown here is derived from an EMBL/GenBank/DDBJ whole genome shotgun (WGS) entry which is preliminary data.</text>
</comment>
<feature type="transmembrane region" description="Helical" evidence="5">
    <location>
        <begin position="51"/>
        <end position="72"/>
    </location>
</feature>
<dbReference type="EMBL" id="LQPC01000030">
    <property type="protein sequence ID" value="ORV87744.1"/>
    <property type="molecule type" value="Genomic_DNA"/>
</dbReference>
<keyword evidence="2 5" id="KW-0812">Transmembrane</keyword>
<evidence type="ECO:0000313" key="7">
    <source>
        <dbReference type="EMBL" id="ORV87744.1"/>
    </source>
</evidence>
<gene>
    <name evidence="7" type="ORF">AWC12_15370</name>
</gene>
<dbReference type="RefSeq" id="WP_085175160.1">
    <property type="nucleotide sequence ID" value="NZ_LQPC01000030.1"/>
</dbReference>
<feature type="transmembrane region" description="Helical" evidence="5">
    <location>
        <begin position="339"/>
        <end position="360"/>
    </location>
</feature>
<evidence type="ECO:0000256" key="4">
    <source>
        <dbReference type="ARBA" id="ARBA00023136"/>
    </source>
</evidence>
<accession>A0A1X1WMF1</accession>
<proteinExistence type="predicted"/>
<comment type="subcellular location">
    <subcellularLocation>
        <location evidence="1">Membrane</location>
        <topology evidence="1">Multi-pass membrane protein</topology>
    </subcellularLocation>
</comment>
<sequence length="427" mass="45403">MQRGRLFISCDAAAVLLIALLWSRAVGARIALSLTADKVFVPVGQEPIWPAAASAISSLSFLLAVGLSTLIVVFRINEITRPGLWRLLVLLAPWLVILTRTVYEGSPSPESVLYLVVILALAALRPSPRVLGALGALVVLTAIAAIAFGFLQPDAGRVREADGTVRERLDKAVFPSLGLLQGMFTAENILGLYLSIGIAAVIMLPRWRLRIPGLIIVGFAICWSSSRIAMAAAAGMLMVGALTWACRRYGYDRAASVVARLIVMGAMAVMCVLPLTGWLTSGGWDDDALTGRGVIWNGSLTEWSSQAPVLGLGRDWFAQVAETDTSPLSPGAFSGHNQFVQWLATGGVVLAAVAVTSLLVQAFATTTPKSRHLSTAAMLMTGILVCGWLEVPLGFIDNAAFWSVTVVPLAVLFLSRPSDSQDEVRAP</sequence>
<feature type="transmembrane region" description="Helical" evidence="5">
    <location>
        <begin position="130"/>
        <end position="151"/>
    </location>
</feature>
<keyword evidence="3 5" id="KW-1133">Transmembrane helix</keyword>
<dbReference type="Proteomes" id="UP000193622">
    <property type="component" value="Unassembled WGS sequence"/>
</dbReference>